<organism evidence="5 6">
    <name type="scientific">Tahibacter soli</name>
    <dbReference type="NCBI Taxonomy" id="2983605"/>
    <lineage>
        <taxon>Bacteria</taxon>
        <taxon>Pseudomonadati</taxon>
        <taxon>Pseudomonadota</taxon>
        <taxon>Gammaproteobacteria</taxon>
        <taxon>Lysobacterales</taxon>
        <taxon>Rhodanobacteraceae</taxon>
        <taxon>Tahibacter</taxon>
    </lineage>
</organism>
<dbReference type="AlphaFoldDB" id="A0A9X4BJC3"/>
<dbReference type="RefSeq" id="WP_263544793.1">
    <property type="nucleotide sequence ID" value="NZ_JAOVZO020000015.1"/>
</dbReference>
<accession>A0A9X4BJC3</accession>
<proteinExistence type="predicted"/>
<sequence length="252" mass="28363">MPRKFALIALLFFLLGGCATAAPRSNADSKGRKAAEINVALAQGYLKQDKLEIALEKLERALQQDPNYADAHTVIAVLYERINRPLLAEEHYRRAAQLQPKLGAVNNNYGTFLCRYGRLDEAVKYFDRALEDPFYQTRDVALTNAGTCRMQANRADEAEKDFRAALETNANNAEALYQLARLLFGKSDFLRARAFLQRFDSLGQANPDALLLGRNIEQKLGNAREAGEYARRLRTEFPDSEQTRQLESSTPS</sequence>
<dbReference type="Pfam" id="PF13432">
    <property type="entry name" value="TPR_16"/>
    <property type="match status" value="2"/>
</dbReference>
<evidence type="ECO:0000313" key="5">
    <source>
        <dbReference type="EMBL" id="MDC8013107.1"/>
    </source>
</evidence>
<dbReference type="NCBIfam" id="TIGR02521">
    <property type="entry name" value="type_IV_pilW"/>
    <property type="match status" value="1"/>
</dbReference>
<dbReference type="InterPro" id="IPR011990">
    <property type="entry name" value="TPR-like_helical_dom_sf"/>
</dbReference>
<keyword evidence="1" id="KW-0677">Repeat</keyword>
<dbReference type="InterPro" id="IPR052346">
    <property type="entry name" value="O-mannosyl-transferase_TMTC"/>
</dbReference>
<dbReference type="SMART" id="SM00028">
    <property type="entry name" value="TPR"/>
    <property type="match status" value="5"/>
</dbReference>
<evidence type="ECO:0000256" key="2">
    <source>
        <dbReference type="ARBA" id="ARBA00022803"/>
    </source>
</evidence>
<dbReference type="EMBL" id="JAOVZO020000015">
    <property type="protein sequence ID" value="MDC8013107.1"/>
    <property type="molecule type" value="Genomic_DNA"/>
</dbReference>
<feature type="chain" id="PRO_5040835267" evidence="4">
    <location>
        <begin position="22"/>
        <end position="252"/>
    </location>
</feature>
<keyword evidence="6" id="KW-1185">Reference proteome</keyword>
<feature type="repeat" description="TPR" evidence="3">
    <location>
        <begin position="35"/>
        <end position="68"/>
    </location>
</feature>
<dbReference type="PANTHER" id="PTHR44227">
    <property type="match status" value="1"/>
</dbReference>
<dbReference type="PROSITE" id="PS51257">
    <property type="entry name" value="PROKAR_LIPOPROTEIN"/>
    <property type="match status" value="1"/>
</dbReference>
<reference evidence="5" key="1">
    <citation type="submission" date="2023-02" db="EMBL/GenBank/DDBJ databases">
        <title>Tahibacter soli sp. nov. isolated from soil.</title>
        <authorList>
            <person name="Baek J.H."/>
            <person name="Lee J.K."/>
            <person name="Choi D.G."/>
            <person name="Jeon C.O."/>
        </authorList>
    </citation>
    <scope>NUCLEOTIDE SEQUENCE</scope>
    <source>
        <strain evidence="5">BL</strain>
    </source>
</reference>
<dbReference type="SUPFAM" id="SSF48452">
    <property type="entry name" value="TPR-like"/>
    <property type="match status" value="1"/>
</dbReference>
<comment type="caution">
    <text evidence="5">The sequence shown here is derived from an EMBL/GenBank/DDBJ whole genome shotgun (WGS) entry which is preliminary data.</text>
</comment>
<evidence type="ECO:0000256" key="3">
    <source>
        <dbReference type="PROSITE-ProRule" id="PRU00339"/>
    </source>
</evidence>
<feature type="signal peptide" evidence="4">
    <location>
        <begin position="1"/>
        <end position="21"/>
    </location>
</feature>
<dbReference type="PROSITE" id="PS50005">
    <property type="entry name" value="TPR"/>
    <property type="match status" value="1"/>
</dbReference>
<name>A0A9X4BJC3_9GAMM</name>
<keyword evidence="2 3" id="KW-0802">TPR repeat</keyword>
<evidence type="ECO:0000256" key="4">
    <source>
        <dbReference type="SAM" id="SignalP"/>
    </source>
</evidence>
<evidence type="ECO:0000313" key="6">
    <source>
        <dbReference type="Proteomes" id="UP001139971"/>
    </source>
</evidence>
<evidence type="ECO:0000256" key="1">
    <source>
        <dbReference type="ARBA" id="ARBA00022737"/>
    </source>
</evidence>
<protein>
    <submittedName>
        <fullName evidence="5">Type IV pilus biogenesis/stability protein PilW</fullName>
    </submittedName>
</protein>
<dbReference type="Proteomes" id="UP001139971">
    <property type="component" value="Unassembled WGS sequence"/>
</dbReference>
<gene>
    <name evidence="5" type="primary">pilW</name>
    <name evidence="5" type="ORF">OD750_011175</name>
</gene>
<dbReference type="InterPro" id="IPR019734">
    <property type="entry name" value="TPR_rpt"/>
</dbReference>
<dbReference type="PANTHER" id="PTHR44227:SF3">
    <property type="entry name" value="PROTEIN O-MANNOSYL-TRANSFERASE TMTC4"/>
    <property type="match status" value="1"/>
</dbReference>
<dbReference type="Gene3D" id="1.25.40.10">
    <property type="entry name" value="Tetratricopeptide repeat domain"/>
    <property type="match status" value="1"/>
</dbReference>
<keyword evidence="4" id="KW-0732">Signal</keyword>
<dbReference type="InterPro" id="IPR013360">
    <property type="entry name" value="Pilus_4_PilW"/>
</dbReference>